<gene>
    <name evidence="2" type="ORF">HYPSUDRAFT_35071</name>
</gene>
<feature type="compositionally biased region" description="Basic residues" evidence="1">
    <location>
        <begin position="644"/>
        <end position="657"/>
    </location>
</feature>
<protein>
    <submittedName>
        <fullName evidence="2">Uncharacterized protein</fullName>
    </submittedName>
</protein>
<dbReference type="PANTHER" id="PTHR40788:SF1">
    <property type="entry name" value="IPA PROTEIN"/>
    <property type="match status" value="1"/>
</dbReference>
<feature type="region of interest" description="Disordered" evidence="1">
    <location>
        <begin position="446"/>
        <end position="542"/>
    </location>
</feature>
<dbReference type="OMA" id="WVDAQIF"/>
<feature type="compositionally biased region" description="Acidic residues" evidence="1">
    <location>
        <begin position="470"/>
        <end position="507"/>
    </location>
</feature>
<dbReference type="PANTHER" id="PTHR40788">
    <property type="entry name" value="CLR5 DOMAIN-CONTAINING PROTEIN-RELATED"/>
    <property type="match status" value="1"/>
</dbReference>
<feature type="region of interest" description="Disordered" evidence="1">
    <location>
        <begin position="561"/>
        <end position="699"/>
    </location>
</feature>
<keyword evidence="3" id="KW-1185">Reference proteome</keyword>
<evidence type="ECO:0000313" key="2">
    <source>
        <dbReference type="EMBL" id="KJA27891.1"/>
    </source>
</evidence>
<dbReference type="InterPro" id="IPR012933">
    <property type="entry name" value="HicA_mRNA_interferase"/>
</dbReference>
<sequence>MPPRAKPETQLVPVGKKEVFSKTNPARQHGKRDEQGQRPTTSKALILRNGKYGSQGTGELMHMGKMSGREKLDLLAENLVEQSKKAILSPLRLEKCLKMAESQTDVYLDDIMNLREPDTFLHIIESELKARSDPEKEPRRTPTNIAKLVATRAHNSFMLASAWNIVSEALNGLVIDGLTDNNVKTKLRDDPDMRERYLVLCNVLDVLVKMNQDRFSVLATTAPRYAKYFKSKASESEDPTAPEYVFNYNNLRKTADSFLDSIIVELCFPQGVYPKAILYRILHDAVDESPREARRFPQALWDAVGDLAISVELQELLEAPLFGSGGETWKKQPRQMPEEYESWVDAQLFSEKASNLFATFKDMIFPLERTRNKSVLDRMWKQIDQNYISTCGLDIDSLWHLEDAFDRKPQWTGVALTKLGEDSDDDSFVNSRRAIVKKNNKQSKLLAIGNGGDDESDDSMPGLQSVSNSDNDDGDDDEDSDSDDDLNDDGDSSDSDESGYNSDDEEEIRQQLRAAMDAAHESNWLDADPNLPKELDPFYGQDHKGNPFLKLLGSLRGRMFTASPKLRTATRTEPRASARGAFRATPSGIPKAVPTAKPSKPDSAPPSSPSRTSTSTTTPVTPPPKSQRATVEEVEDEDNIKTPSQKKKKKKSKKKKSASAEPAPASPPSVQYVDPTASHKTSIPLSPPSPSSQPYTASKTSYNASYMSSMASLALKETTTAQSSHSYLQKENLMKSDKKVKSRPDHASLFSNAEEKKGLFSNKFSSASKGEVRAKESEKSNWFSKLGKKTTGLMHQLLRPGDEQKRARAPMKWENFLKLMREMGFEYDPSTAGSSVRFDPPNKNDKPITFHKPHPDPTLQPMMLNEFAKKLKRAYGWNEEDLMKLDGNRF</sequence>
<feature type="region of interest" description="Disordered" evidence="1">
    <location>
        <begin position="1"/>
        <end position="41"/>
    </location>
</feature>
<feature type="compositionally biased region" description="Polar residues" evidence="1">
    <location>
        <begin position="717"/>
        <end position="729"/>
    </location>
</feature>
<dbReference type="Proteomes" id="UP000054270">
    <property type="component" value="Unassembled WGS sequence"/>
</dbReference>
<accession>A0A0D2PHA1</accession>
<feature type="region of interest" description="Disordered" evidence="1">
    <location>
        <begin position="831"/>
        <end position="859"/>
    </location>
</feature>
<organism evidence="2 3">
    <name type="scientific">Hypholoma sublateritium (strain FD-334 SS-4)</name>
    <dbReference type="NCBI Taxonomy" id="945553"/>
    <lineage>
        <taxon>Eukaryota</taxon>
        <taxon>Fungi</taxon>
        <taxon>Dikarya</taxon>
        <taxon>Basidiomycota</taxon>
        <taxon>Agaricomycotina</taxon>
        <taxon>Agaricomycetes</taxon>
        <taxon>Agaricomycetidae</taxon>
        <taxon>Agaricales</taxon>
        <taxon>Agaricineae</taxon>
        <taxon>Strophariaceae</taxon>
        <taxon>Hypholoma</taxon>
    </lineage>
</organism>
<dbReference type="AlphaFoldDB" id="A0A0D2PHA1"/>
<dbReference type="STRING" id="945553.A0A0D2PHA1"/>
<feature type="compositionally biased region" description="Basic and acidic residues" evidence="1">
    <location>
        <begin position="531"/>
        <end position="542"/>
    </location>
</feature>
<dbReference type="GO" id="GO:0003729">
    <property type="term" value="F:mRNA binding"/>
    <property type="evidence" value="ECO:0007669"/>
    <property type="project" value="InterPro"/>
</dbReference>
<proteinExistence type="predicted"/>
<dbReference type="OrthoDB" id="2922289at2759"/>
<feature type="region of interest" description="Disordered" evidence="1">
    <location>
        <begin position="717"/>
        <end position="754"/>
    </location>
</feature>
<dbReference type="Pfam" id="PF07927">
    <property type="entry name" value="HicA_toxin"/>
    <property type="match status" value="1"/>
</dbReference>
<reference evidence="3" key="1">
    <citation type="submission" date="2014-04" db="EMBL/GenBank/DDBJ databases">
        <title>Evolutionary Origins and Diversification of the Mycorrhizal Mutualists.</title>
        <authorList>
            <consortium name="DOE Joint Genome Institute"/>
            <consortium name="Mycorrhizal Genomics Consortium"/>
            <person name="Kohler A."/>
            <person name="Kuo A."/>
            <person name="Nagy L.G."/>
            <person name="Floudas D."/>
            <person name="Copeland A."/>
            <person name="Barry K.W."/>
            <person name="Cichocki N."/>
            <person name="Veneault-Fourrey C."/>
            <person name="LaButti K."/>
            <person name="Lindquist E.A."/>
            <person name="Lipzen A."/>
            <person name="Lundell T."/>
            <person name="Morin E."/>
            <person name="Murat C."/>
            <person name="Riley R."/>
            <person name="Ohm R."/>
            <person name="Sun H."/>
            <person name="Tunlid A."/>
            <person name="Henrissat B."/>
            <person name="Grigoriev I.V."/>
            <person name="Hibbett D.S."/>
            <person name="Martin F."/>
        </authorList>
    </citation>
    <scope>NUCLEOTIDE SEQUENCE [LARGE SCALE GENOMIC DNA]</scope>
    <source>
        <strain evidence="3">FD-334 SS-4</strain>
    </source>
</reference>
<evidence type="ECO:0000256" key="1">
    <source>
        <dbReference type="SAM" id="MobiDB-lite"/>
    </source>
</evidence>
<name>A0A0D2PHA1_HYPSF</name>
<feature type="compositionally biased region" description="Low complexity" evidence="1">
    <location>
        <begin position="609"/>
        <end position="619"/>
    </location>
</feature>
<dbReference type="EMBL" id="KN817523">
    <property type="protein sequence ID" value="KJA27891.1"/>
    <property type="molecule type" value="Genomic_DNA"/>
</dbReference>
<feature type="compositionally biased region" description="Basic and acidic residues" evidence="1">
    <location>
        <begin position="732"/>
        <end position="746"/>
    </location>
</feature>
<evidence type="ECO:0000313" key="3">
    <source>
        <dbReference type="Proteomes" id="UP000054270"/>
    </source>
</evidence>